<evidence type="ECO:0000313" key="3">
    <source>
        <dbReference type="Proteomes" id="UP000295192"/>
    </source>
</evidence>
<dbReference type="EMBL" id="LSRL02000006">
    <property type="protein sequence ID" value="TDG51887.1"/>
    <property type="molecule type" value="Genomic_DNA"/>
</dbReference>
<proteinExistence type="predicted"/>
<feature type="signal peptide" evidence="1">
    <location>
        <begin position="1"/>
        <end position="18"/>
    </location>
</feature>
<dbReference type="AlphaFoldDB" id="A0A484BSX8"/>
<gene>
    <name evidence="2" type="ORF">AWZ03_001557</name>
</gene>
<evidence type="ECO:0000313" key="2">
    <source>
        <dbReference type="EMBL" id="TDG51887.1"/>
    </source>
</evidence>
<evidence type="ECO:0000256" key="1">
    <source>
        <dbReference type="SAM" id="SignalP"/>
    </source>
</evidence>
<keyword evidence="1" id="KW-0732">Signal</keyword>
<name>A0A484BSX8_DRONA</name>
<sequence>MAIINLLLLSCLAYGVVALPPVPPYVSQIGAVSPGYRPGLQGPIAYGSVLGGQGQYIGYGGKSLSTAGIAGIGGVGGIGGIAGIGGIGGIGGYPYGRVNQQIPAYGPLVGRKLGAPVGIVGRRRINPGYQQAIVSPISSGYGYQGIPNKYSRGPY</sequence>
<dbReference type="Proteomes" id="UP000295192">
    <property type="component" value="Unassembled WGS sequence"/>
</dbReference>
<reference evidence="2 3" key="1">
    <citation type="journal article" date="2019" name="J. Hered.">
        <title>An Improved Genome Assembly for Drosophila navojoa, the Basal Species in the mojavensis Cluster.</title>
        <authorList>
            <person name="Vanderlinde T."/>
            <person name="Dupim E.G."/>
            <person name="Nazario-Yepiz N.O."/>
            <person name="Carvalho A.B."/>
        </authorList>
    </citation>
    <scope>NUCLEOTIDE SEQUENCE [LARGE SCALE GENOMIC DNA]</scope>
    <source>
        <strain evidence="2">Navoj_Jal97</strain>
        <tissue evidence="2">Whole organism</tissue>
    </source>
</reference>
<keyword evidence="3" id="KW-1185">Reference proteome</keyword>
<protein>
    <submittedName>
        <fullName evidence="2">Uncharacterized protein</fullName>
    </submittedName>
</protein>
<feature type="chain" id="PRO_5019734241" evidence="1">
    <location>
        <begin position="19"/>
        <end position="155"/>
    </location>
</feature>
<dbReference type="OMA" id="QGIPNKY"/>
<comment type="caution">
    <text evidence="2">The sequence shown here is derived from an EMBL/GenBank/DDBJ whole genome shotgun (WGS) entry which is preliminary data.</text>
</comment>
<organism evidence="2 3">
    <name type="scientific">Drosophila navojoa</name>
    <name type="common">Fruit fly</name>
    <dbReference type="NCBI Taxonomy" id="7232"/>
    <lineage>
        <taxon>Eukaryota</taxon>
        <taxon>Metazoa</taxon>
        <taxon>Ecdysozoa</taxon>
        <taxon>Arthropoda</taxon>
        <taxon>Hexapoda</taxon>
        <taxon>Insecta</taxon>
        <taxon>Pterygota</taxon>
        <taxon>Neoptera</taxon>
        <taxon>Endopterygota</taxon>
        <taxon>Diptera</taxon>
        <taxon>Brachycera</taxon>
        <taxon>Muscomorpha</taxon>
        <taxon>Ephydroidea</taxon>
        <taxon>Drosophilidae</taxon>
        <taxon>Drosophila</taxon>
    </lineage>
</organism>
<accession>A0A484BSX8</accession>